<proteinExistence type="predicted"/>
<feature type="compositionally biased region" description="Polar residues" evidence="1">
    <location>
        <begin position="156"/>
        <end position="173"/>
    </location>
</feature>
<keyword evidence="3" id="KW-1185">Reference proteome</keyword>
<dbReference type="Proteomes" id="UP001163046">
    <property type="component" value="Unassembled WGS sequence"/>
</dbReference>
<reference evidence="2" key="1">
    <citation type="submission" date="2023-01" db="EMBL/GenBank/DDBJ databases">
        <title>Genome assembly of the deep-sea coral Lophelia pertusa.</title>
        <authorList>
            <person name="Herrera S."/>
            <person name="Cordes E."/>
        </authorList>
    </citation>
    <scope>NUCLEOTIDE SEQUENCE</scope>
    <source>
        <strain evidence="2">USNM1676648</strain>
        <tissue evidence="2">Polyp</tissue>
    </source>
</reference>
<evidence type="ECO:0000313" key="3">
    <source>
        <dbReference type="Proteomes" id="UP001163046"/>
    </source>
</evidence>
<dbReference type="AlphaFoldDB" id="A0A9W9Z0P9"/>
<evidence type="ECO:0000256" key="1">
    <source>
        <dbReference type="SAM" id="MobiDB-lite"/>
    </source>
</evidence>
<feature type="region of interest" description="Disordered" evidence="1">
    <location>
        <begin position="130"/>
        <end position="215"/>
    </location>
</feature>
<accession>A0A9W9Z0P9</accession>
<gene>
    <name evidence="2" type="ORF">OS493_015494</name>
</gene>
<feature type="compositionally biased region" description="Polar residues" evidence="1">
    <location>
        <begin position="197"/>
        <end position="211"/>
    </location>
</feature>
<organism evidence="2 3">
    <name type="scientific">Desmophyllum pertusum</name>
    <dbReference type="NCBI Taxonomy" id="174260"/>
    <lineage>
        <taxon>Eukaryota</taxon>
        <taxon>Metazoa</taxon>
        <taxon>Cnidaria</taxon>
        <taxon>Anthozoa</taxon>
        <taxon>Hexacorallia</taxon>
        <taxon>Scleractinia</taxon>
        <taxon>Caryophylliina</taxon>
        <taxon>Caryophylliidae</taxon>
        <taxon>Desmophyllum</taxon>
    </lineage>
</organism>
<comment type="caution">
    <text evidence="2">The sequence shown here is derived from an EMBL/GenBank/DDBJ whole genome shotgun (WGS) entry which is preliminary data.</text>
</comment>
<dbReference type="EMBL" id="MU826833">
    <property type="protein sequence ID" value="KAJ7373022.1"/>
    <property type="molecule type" value="Genomic_DNA"/>
</dbReference>
<sequence>MDDYASRKVSVSVRNAISVNSHKSHQLERQVKNLEAERNMRLLNLQIKRDEVFFASPSARRKILVKSPSVSDGLRAGTPSSQQETVDLNTGLRMDEEATRLQKAHNLPPLHLDRAGIIATPPRIRKARNLHSATSPKSLPPSPLAESPKASHKLLTRQSSSPQMLSNSGSMAPNANDGRREENAESKQPFSPRLLRSNATDTPASPHSPTSPGIFKFDLATNHAQIPRRPATAVSNRDSGGSEVHRGLLLLPVSSSKEQTKPKEAKKTNVFNRLYSSAKKREGKRTHLDDLATRDFPNGNPKLDSRRRSISLSDLSEICDKLKMCRYLRDNSH</sequence>
<evidence type="ECO:0000313" key="2">
    <source>
        <dbReference type="EMBL" id="KAJ7373022.1"/>
    </source>
</evidence>
<protein>
    <submittedName>
        <fullName evidence="2">Uncharacterized protein</fullName>
    </submittedName>
</protein>
<name>A0A9W9Z0P9_9CNID</name>
<dbReference type="OrthoDB" id="5967508at2759"/>